<evidence type="ECO:0000259" key="2">
    <source>
        <dbReference type="Pfam" id="PF21378"/>
    </source>
</evidence>
<dbReference type="Gene3D" id="3.30.360.10">
    <property type="entry name" value="Dihydrodipicolinate Reductase, domain 2"/>
    <property type="match status" value="1"/>
</dbReference>
<dbReference type="AlphaFoldDB" id="A0A4R5NBJ6"/>
<feature type="domain" description="YceM-like C-terminal" evidence="2">
    <location>
        <begin position="129"/>
        <end position="240"/>
    </location>
</feature>
<accession>A0A4R5NBJ6</accession>
<feature type="domain" description="Gfo/Idh/MocA-like oxidoreductase N-terminal" evidence="1">
    <location>
        <begin position="3"/>
        <end position="121"/>
    </location>
</feature>
<name>A0A4R5NBJ6_9LACO</name>
<dbReference type="RefSeq" id="WP_010017937.1">
    <property type="nucleotide sequence ID" value="NZ_PUFN01000028.1"/>
</dbReference>
<dbReference type="EMBL" id="PUFN01000028">
    <property type="protein sequence ID" value="TDG70012.1"/>
    <property type="molecule type" value="Genomic_DNA"/>
</dbReference>
<evidence type="ECO:0000313" key="4">
    <source>
        <dbReference type="Proteomes" id="UP000295257"/>
    </source>
</evidence>
<sequence length="303" mass="34447">MEKIGVIGLGNIAQKAYLPVMATLQDKFEWHLTTRNEQKGQMLEAKYGFKHFHQTLDELIAEKPLAVFVHTPTKTHYQIIKQLLNNGINVYVDKPISEDLAQVEELYKLAESKDLMLTCGFNRRFAPFDQELKQIADKRTIVSEKIRENSPQPAQFAIFDLMIHSVDTALYLMDEKIERVNNFVVTNDEGDLEQGYITIEGQKSHVQVITNMVGGSNLELSTVQGKTTRQTVTNLNHLETFKTGMTTQASRPDWEETLVTRGFDPIIRVFLKAVSEHLANPVSPESSILSHKLCFDLVKTLNK</sequence>
<dbReference type="STRING" id="1612.ABB44_04095"/>
<dbReference type="InterPro" id="IPR051317">
    <property type="entry name" value="Gfo/Idh/MocA_oxidoreduct"/>
</dbReference>
<dbReference type="OrthoDB" id="9815825at2"/>
<evidence type="ECO:0000259" key="1">
    <source>
        <dbReference type="Pfam" id="PF01408"/>
    </source>
</evidence>
<keyword evidence="4" id="KW-1185">Reference proteome</keyword>
<dbReference type="Proteomes" id="UP000295257">
    <property type="component" value="Unassembled WGS sequence"/>
</dbReference>
<dbReference type="InterPro" id="IPR048477">
    <property type="entry name" value="YceM-like_C"/>
</dbReference>
<dbReference type="Pfam" id="PF01408">
    <property type="entry name" value="GFO_IDH_MocA"/>
    <property type="match status" value="1"/>
</dbReference>
<reference evidence="3 4" key="1">
    <citation type="journal article" date="2019" name="Appl. Microbiol. Biotechnol.">
        <title>Uncovering carbohydrate metabolism through a genotype-phenotype association study of 56 lactic acid bacteria genomes.</title>
        <authorList>
            <person name="Buron-Moles G."/>
            <person name="Chailyan A."/>
            <person name="Dolejs I."/>
            <person name="Forster J."/>
            <person name="Miks M.H."/>
        </authorList>
    </citation>
    <scope>NUCLEOTIDE SEQUENCE [LARGE SCALE GENOMIC DNA]</scope>
    <source>
        <strain evidence="3 4">ATCC 29644</strain>
    </source>
</reference>
<comment type="caution">
    <text evidence="3">The sequence shown here is derived from an EMBL/GenBank/DDBJ whole genome shotgun (WGS) entry which is preliminary data.</text>
</comment>
<organism evidence="3 4">
    <name type="scientific">Companilactobacillus farciminis</name>
    <dbReference type="NCBI Taxonomy" id="1612"/>
    <lineage>
        <taxon>Bacteria</taxon>
        <taxon>Bacillati</taxon>
        <taxon>Bacillota</taxon>
        <taxon>Bacilli</taxon>
        <taxon>Lactobacillales</taxon>
        <taxon>Lactobacillaceae</taxon>
        <taxon>Companilactobacillus</taxon>
    </lineage>
</organism>
<dbReference type="SUPFAM" id="SSF51735">
    <property type="entry name" value="NAD(P)-binding Rossmann-fold domains"/>
    <property type="match status" value="1"/>
</dbReference>
<dbReference type="InterPro" id="IPR000683">
    <property type="entry name" value="Gfo/Idh/MocA-like_OxRdtase_N"/>
</dbReference>
<protein>
    <submittedName>
        <fullName evidence="3">Uncharacterized protein</fullName>
    </submittedName>
</protein>
<dbReference type="PANTHER" id="PTHR43708">
    <property type="entry name" value="CONSERVED EXPRESSED OXIDOREDUCTASE (EUROFUNG)"/>
    <property type="match status" value="1"/>
</dbReference>
<dbReference type="GO" id="GO:0000166">
    <property type="term" value="F:nucleotide binding"/>
    <property type="evidence" value="ECO:0007669"/>
    <property type="project" value="InterPro"/>
</dbReference>
<dbReference type="Pfam" id="PF21378">
    <property type="entry name" value="YceM-like_C"/>
    <property type="match status" value="1"/>
</dbReference>
<dbReference type="InterPro" id="IPR036291">
    <property type="entry name" value="NAD(P)-bd_dom_sf"/>
</dbReference>
<dbReference type="Gene3D" id="3.40.50.720">
    <property type="entry name" value="NAD(P)-binding Rossmann-like Domain"/>
    <property type="match status" value="1"/>
</dbReference>
<proteinExistence type="predicted"/>
<dbReference type="SUPFAM" id="SSF55347">
    <property type="entry name" value="Glyceraldehyde-3-phosphate dehydrogenase-like, C-terminal domain"/>
    <property type="match status" value="1"/>
</dbReference>
<evidence type="ECO:0000313" key="3">
    <source>
        <dbReference type="EMBL" id="TDG70012.1"/>
    </source>
</evidence>
<dbReference type="PANTHER" id="PTHR43708:SF4">
    <property type="entry name" value="OXIDOREDUCTASE YCEM-RELATED"/>
    <property type="match status" value="1"/>
</dbReference>
<gene>
    <name evidence="3" type="ORF">C5L30_001743</name>
</gene>